<gene>
    <name evidence="1" type="ORF">BAE44_0023508</name>
</gene>
<comment type="caution">
    <text evidence="1">The sequence shown here is derived from an EMBL/GenBank/DDBJ whole genome shotgun (WGS) entry which is preliminary data.</text>
</comment>
<name>A0A1E5URE7_9POAL</name>
<proteinExistence type="predicted"/>
<organism evidence="1 2">
    <name type="scientific">Dichanthelium oligosanthes</name>
    <dbReference type="NCBI Taxonomy" id="888268"/>
    <lineage>
        <taxon>Eukaryota</taxon>
        <taxon>Viridiplantae</taxon>
        <taxon>Streptophyta</taxon>
        <taxon>Embryophyta</taxon>
        <taxon>Tracheophyta</taxon>
        <taxon>Spermatophyta</taxon>
        <taxon>Magnoliopsida</taxon>
        <taxon>Liliopsida</taxon>
        <taxon>Poales</taxon>
        <taxon>Poaceae</taxon>
        <taxon>PACMAD clade</taxon>
        <taxon>Panicoideae</taxon>
        <taxon>Panicodae</taxon>
        <taxon>Paniceae</taxon>
        <taxon>Dichantheliinae</taxon>
        <taxon>Dichanthelium</taxon>
    </lineage>
</organism>
<keyword evidence="2" id="KW-1185">Reference proteome</keyword>
<feature type="non-terminal residue" evidence="1">
    <location>
        <position position="1"/>
    </location>
</feature>
<accession>A0A1E5URE7</accession>
<protein>
    <submittedName>
        <fullName evidence="1">Uncharacterized protein</fullName>
    </submittedName>
</protein>
<reference evidence="1 2" key="1">
    <citation type="submission" date="2016-09" db="EMBL/GenBank/DDBJ databases">
        <title>The draft genome of Dichanthelium oligosanthes: A C3 panicoid grass species.</title>
        <authorList>
            <person name="Studer A.J."/>
            <person name="Schnable J.C."/>
            <person name="Brutnell T.P."/>
        </authorList>
    </citation>
    <scope>NUCLEOTIDE SEQUENCE [LARGE SCALE GENOMIC DNA]</scope>
    <source>
        <strain evidence="2">cv. Kellogg 1175</strain>
        <tissue evidence="1">Leaf</tissue>
    </source>
</reference>
<dbReference type="Proteomes" id="UP000095767">
    <property type="component" value="Unassembled WGS sequence"/>
</dbReference>
<evidence type="ECO:0000313" key="2">
    <source>
        <dbReference type="Proteomes" id="UP000095767"/>
    </source>
</evidence>
<evidence type="ECO:0000313" key="1">
    <source>
        <dbReference type="EMBL" id="OEL15472.1"/>
    </source>
</evidence>
<dbReference type="EMBL" id="LWDX02066771">
    <property type="protein sequence ID" value="OEL15472.1"/>
    <property type="molecule type" value="Genomic_DNA"/>
</dbReference>
<dbReference type="AlphaFoldDB" id="A0A1E5URE7"/>
<sequence>LPHYRWYVLCATEGYLAGSYSSQSQQMVDPQYFTLNLKTLLLESLCAKADVFMHCHLYASFPPPFSLPSIRNGKALSNGTR</sequence>